<reference evidence="1" key="1">
    <citation type="journal article" date="2019" name="Philos. Trans. R. Soc. Lond., B, Biol. Sci.">
        <title>Targeted metagenomic recovery of four divergent viruses reveals shared and distinctive characteristics of giant viruses of marine eukaryotes.</title>
        <authorList>
            <person name="Needham D.M."/>
            <person name="Poirier C."/>
            <person name="Hehenberger E."/>
            <person name="Jimenez V."/>
            <person name="Swalwell J.E."/>
            <person name="Santoro A.E."/>
            <person name="Worden A.Z."/>
        </authorList>
    </citation>
    <scope>NUCLEOTIDE SEQUENCE</scope>
    <source>
        <strain evidence="1">MPacV-611</strain>
    </source>
</reference>
<sequence length="299" mass="35261">MEDLDNLLMSNDEIKLDNKEHFEIMLVKPNDISNLNWQDPLYLNKIVDSDFCSIEKMDPSTFMENMAAYLNVNNYKYSDIDVQIIGEDKTHLYEALYINLEETKENSNYFGTLLNINGKKIYGNLIILKTYLELTTDDMRYVNVTKNDVINLMHNRANTKVVLYHEGEYEQVEILGEIKTFAESFFSDDIYKIKKKELAFLKHNINIWYLEDIYGEKDVLGNLLDKNIVIDKCIIFTMNTDSYRGNIELEEFKKIKHLSNILKNFNCDPKFSDEKKDNLGRNVIYTKHRILEQTYINNS</sequence>
<accession>A0A5J6VK46</accession>
<dbReference type="EMBL" id="MN448285">
    <property type="protein sequence ID" value="QFG74310.1"/>
    <property type="molecule type" value="Genomic_DNA"/>
</dbReference>
<name>A0A5J6VK46_9VIRU</name>
<organism evidence="1">
    <name type="scientific">Megaviridae environmental sample</name>
    <dbReference type="NCBI Taxonomy" id="1737588"/>
    <lineage>
        <taxon>Viruses</taxon>
        <taxon>Varidnaviria</taxon>
        <taxon>Bamfordvirae</taxon>
        <taxon>Nucleocytoviricota</taxon>
        <taxon>Megaviricetes</taxon>
        <taxon>Imitervirales</taxon>
        <taxon>Mimiviridae</taxon>
        <taxon>environmental samples</taxon>
    </lineage>
</organism>
<evidence type="ECO:0000313" key="1">
    <source>
        <dbReference type="EMBL" id="QFG74310.1"/>
    </source>
</evidence>
<protein>
    <submittedName>
        <fullName evidence="1">Uncharacterized protein</fullName>
    </submittedName>
</protein>
<proteinExistence type="predicted"/>